<organism evidence="2 3">
    <name type="scientific">Ktedonosporobacter rubrisoli</name>
    <dbReference type="NCBI Taxonomy" id="2509675"/>
    <lineage>
        <taxon>Bacteria</taxon>
        <taxon>Bacillati</taxon>
        <taxon>Chloroflexota</taxon>
        <taxon>Ktedonobacteria</taxon>
        <taxon>Ktedonobacterales</taxon>
        <taxon>Ktedonosporobacteraceae</taxon>
        <taxon>Ktedonosporobacter</taxon>
    </lineage>
</organism>
<proteinExistence type="predicted"/>
<dbReference type="PANTHER" id="PTHR33594">
    <property type="entry name" value="SUPERFAMILY HYDROLASE, PUTATIVE (AFU_ORTHOLOGUE AFUA_1G03035)-RELATED"/>
    <property type="match status" value="1"/>
</dbReference>
<dbReference type="Pfam" id="PF01966">
    <property type="entry name" value="HD"/>
    <property type="match status" value="1"/>
</dbReference>
<dbReference type="RefSeq" id="WP_129891670.1">
    <property type="nucleotide sequence ID" value="NZ_CP035758.1"/>
</dbReference>
<evidence type="ECO:0000313" key="3">
    <source>
        <dbReference type="Proteomes" id="UP000290365"/>
    </source>
</evidence>
<dbReference type="InterPro" id="IPR006675">
    <property type="entry name" value="HDIG_dom"/>
</dbReference>
<reference evidence="2 3" key="1">
    <citation type="submission" date="2019-01" db="EMBL/GenBank/DDBJ databases">
        <title>Ktedonosporobacter rubrisoli SCAWS-G2.</title>
        <authorList>
            <person name="Huang Y."/>
            <person name="Yan B."/>
        </authorList>
    </citation>
    <scope>NUCLEOTIDE SEQUENCE [LARGE SCALE GENOMIC DNA]</scope>
    <source>
        <strain evidence="2 3">SCAWS-G2</strain>
    </source>
</reference>
<dbReference type="KEGG" id="kbs:EPA93_33390"/>
<dbReference type="PROSITE" id="PS51831">
    <property type="entry name" value="HD"/>
    <property type="match status" value="1"/>
</dbReference>
<accession>A0A4P6JZQ1</accession>
<evidence type="ECO:0000259" key="1">
    <source>
        <dbReference type="PROSITE" id="PS51831"/>
    </source>
</evidence>
<dbReference type="InterPro" id="IPR003607">
    <property type="entry name" value="HD/PDEase_dom"/>
</dbReference>
<dbReference type="SUPFAM" id="SSF109604">
    <property type="entry name" value="HD-domain/PDEase-like"/>
    <property type="match status" value="1"/>
</dbReference>
<sequence>METTFVAPKVLEQTYAEVQQRFSSIADLAHGWEHVNRVYALALSIAEEEGADSFVVGMAALLHDLGRAAPASDTGHHADISVTLARELLKKYNVPADLQEAIIHAILAHSFSKGLQPHTLEARIVRDADRLDALGAIGILRWAITGVVKHTPHSYHPNDPFAEQHDLEDSSYMLDHFYSKLLKLGDTMSTKTGRFLAERRTAFMRTYLYELKRELVAIPAAEK</sequence>
<dbReference type="CDD" id="cd00077">
    <property type="entry name" value="HDc"/>
    <property type="match status" value="1"/>
</dbReference>
<dbReference type="SMART" id="SM00471">
    <property type="entry name" value="HDc"/>
    <property type="match status" value="1"/>
</dbReference>
<dbReference type="AlphaFoldDB" id="A0A4P6JZQ1"/>
<gene>
    <name evidence="2" type="ORF">EPA93_33390</name>
</gene>
<dbReference type="EMBL" id="CP035758">
    <property type="protein sequence ID" value="QBD80606.1"/>
    <property type="molecule type" value="Genomic_DNA"/>
</dbReference>
<dbReference type="PANTHER" id="PTHR33594:SF1">
    <property type="entry name" value="HD_PDEASE DOMAIN-CONTAINING PROTEIN"/>
    <property type="match status" value="1"/>
</dbReference>
<dbReference type="OrthoDB" id="9797344at2"/>
<name>A0A4P6JZQ1_KTERU</name>
<dbReference type="Gene3D" id="1.10.3210.50">
    <property type="match status" value="1"/>
</dbReference>
<protein>
    <submittedName>
        <fullName evidence="2">HD domain-containing protein</fullName>
    </submittedName>
</protein>
<dbReference type="Proteomes" id="UP000290365">
    <property type="component" value="Chromosome"/>
</dbReference>
<dbReference type="InterPro" id="IPR006674">
    <property type="entry name" value="HD_domain"/>
</dbReference>
<feature type="domain" description="HD" evidence="1">
    <location>
        <begin position="31"/>
        <end position="134"/>
    </location>
</feature>
<evidence type="ECO:0000313" key="2">
    <source>
        <dbReference type="EMBL" id="QBD80606.1"/>
    </source>
</evidence>
<dbReference type="NCBIfam" id="TIGR00277">
    <property type="entry name" value="HDIG"/>
    <property type="match status" value="1"/>
</dbReference>
<keyword evidence="3" id="KW-1185">Reference proteome</keyword>